<evidence type="ECO:0000313" key="3">
    <source>
        <dbReference type="Proteomes" id="UP000215223"/>
    </source>
</evidence>
<dbReference type="RefSeq" id="WP_093935634.1">
    <property type="nucleotide sequence ID" value="NZ_NMQT01000073.1"/>
</dbReference>
<comment type="caution">
    <text evidence="2">The sequence shown here is derived from an EMBL/GenBank/DDBJ whole genome shotgun (WGS) entry which is preliminary data.</text>
</comment>
<dbReference type="OrthoDB" id="3618464at2"/>
<feature type="compositionally biased region" description="Low complexity" evidence="1">
    <location>
        <begin position="16"/>
        <end position="30"/>
    </location>
</feature>
<evidence type="ECO:0000256" key="1">
    <source>
        <dbReference type="SAM" id="MobiDB-lite"/>
    </source>
</evidence>
<proteinExistence type="predicted"/>
<reference evidence="2 3" key="1">
    <citation type="submission" date="2017-07" db="EMBL/GenBank/DDBJ databases">
        <title>Amycolatopsis thailandensis Genome sequencing and assembly.</title>
        <authorList>
            <person name="Kaur N."/>
            <person name="Mayilraj S."/>
        </authorList>
    </citation>
    <scope>NUCLEOTIDE SEQUENCE [LARGE SCALE GENOMIC DNA]</scope>
    <source>
        <strain evidence="2 3">JCM 16380</strain>
    </source>
</reference>
<feature type="compositionally biased region" description="Polar residues" evidence="1">
    <location>
        <begin position="1"/>
        <end position="15"/>
    </location>
</feature>
<sequence length="213" mass="23351">MSDTTDAPAESGNTDTSTQQTEPEQQPATSSHGQKPEQDEEKDFRKLYEQAVTQSRKWESRARENRDKAKKWDEAEEANRSEAEKSAARAEAAEARAKAAITAAINAEIRAAAHGWATPADAPRYLDEKDRYVTDDGEIDTKAISEDVAAVLKERPHLAAAEGGRRGPNPDPGQGHRGGVSVADQIREAEGKGDHREALRLKTQQLLDRKSGR</sequence>
<feature type="region of interest" description="Disordered" evidence="1">
    <location>
        <begin position="1"/>
        <end position="94"/>
    </location>
</feature>
<dbReference type="AlphaFoldDB" id="A0A229S584"/>
<keyword evidence="3" id="KW-1185">Reference proteome</keyword>
<evidence type="ECO:0008006" key="4">
    <source>
        <dbReference type="Google" id="ProtNLM"/>
    </source>
</evidence>
<protein>
    <recommendedName>
        <fullName evidence="4">Scaffolding protein</fullName>
    </recommendedName>
</protein>
<feature type="region of interest" description="Disordered" evidence="1">
    <location>
        <begin position="156"/>
        <end position="213"/>
    </location>
</feature>
<accession>A0A229S584</accession>
<dbReference type="EMBL" id="NMQT01000073">
    <property type="protein sequence ID" value="OXM53764.1"/>
    <property type="molecule type" value="Genomic_DNA"/>
</dbReference>
<name>A0A229S584_9PSEU</name>
<dbReference type="Proteomes" id="UP000215223">
    <property type="component" value="Unassembled WGS sequence"/>
</dbReference>
<organism evidence="2 3">
    <name type="scientific">Amycolatopsis thailandensis</name>
    <dbReference type="NCBI Taxonomy" id="589330"/>
    <lineage>
        <taxon>Bacteria</taxon>
        <taxon>Bacillati</taxon>
        <taxon>Actinomycetota</taxon>
        <taxon>Actinomycetes</taxon>
        <taxon>Pseudonocardiales</taxon>
        <taxon>Pseudonocardiaceae</taxon>
        <taxon>Amycolatopsis</taxon>
    </lineage>
</organism>
<feature type="compositionally biased region" description="Basic and acidic residues" evidence="1">
    <location>
        <begin position="34"/>
        <end position="48"/>
    </location>
</feature>
<feature type="compositionally biased region" description="Basic and acidic residues" evidence="1">
    <location>
        <begin position="185"/>
        <end position="200"/>
    </location>
</feature>
<evidence type="ECO:0000313" key="2">
    <source>
        <dbReference type="EMBL" id="OXM53764.1"/>
    </source>
</evidence>
<feature type="compositionally biased region" description="Basic and acidic residues" evidence="1">
    <location>
        <begin position="56"/>
        <end position="94"/>
    </location>
</feature>
<gene>
    <name evidence="2" type="ORF">CFP71_21370</name>
</gene>